<evidence type="ECO:0000313" key="3">
    <source>
        <dbReference type="Proteomes" id="UP000176834"/>
    </source>
</evidence>
<name>A0A1F8F1V9_9BACT</name>
<feature type="compositionally biased region" description="Basic and acidic residues" evidence="1">
    <location>
        <begin position="67"/>
        <end position="95"/>
    </location>
</feature>
<evidence type="ECO:0000256" key="1">
    <source>
        <dbReference type="SAM" id="MobiDB-lite"/>
    </source>
</evidence>
<evidence type="ECO:0000313" key="2">
    <source>
        <dbReference type="EMBL" id="OGN07127.1"/>
    </source>
</evidence>
<gene>
    <name evidence="2" type="ORF">A3B86_01820</name>
</gene>
<comment type="caution">
    <text evidence="2">The sequence shown here is derived from an EMBL/GenBank/DDBJ whole genome shotgun (WGS) entry which is preliminary data.</text>
</comment>
<dbReference type="AlphaFoldDB" id="A0A1F8F1V9"/>
<organism evidence="2 3">
    <name type="scientific">Candidatus Yanofskybacteria bacterium RIFCSPHIGHO2_02_FULL_38_22b</name>
    <dbReference type="NCBI Taxonomy" id="1802673"/>
    <lineage>
        <taxon>Bacteria</taxon>
        <taxon>Candidatus Yanofskyibacteriota</taxon>
    </lineage>
</organism>
<accession>A0A1F8F1V9</accession>
<dbReference type="EMBL" id="MGJN01000009">
    <property type="protein sequence ID" value="OGN07127.1"/>
    <property type="molecule type" value="Genomic_DNA"/>
</dbReference>
<reference evidence="2 3" key="1">
    <citation type="journal article" date="2016" name="Nat. Commun.">
        <title>Thousands of microbial genomes shed light on interconnected biogeochemical processes in an aquifer system.</title>
        <authorList>
            <person name="Anantharaman K."/>
            <person name="Brown C.T."/>
            <person name="Hug L.A."/>
            <person name="Sharon I."/>
            <person name="Castelle C.J."/>
            <person name="Probst A.J."/>
            <person name="Thomas B.C."/>
            <person name="Singh A."/>
            <person name="Wilkins M.J."/>
            <person name="Karaoz U."/>
            <person name="Brodie E.L."/>
            <person name="Williams K.H."/>
            <person name="Hubbard S.S."/>
            <person name="Banfield J.F."/>
        </authorList>
    </citation>
    <scope>NUCLEOTIDE SEQUENCE [LARGE SCALE GENOMIC DNA]</scope>
</reference>
<dbReference type="Proteomes" id="UP000176834">
    <property type="component" value="Unassembled WGS sequence"/>
</dbReference>
<protein>
    <submittedName>
        <fullName evidence="2">Uncharacterized protein</fullName>
    </submittedName>
</protein>
<sequence length="171" mass="19938">MSKEIPTHKSETPYDVKTLSAQSKIRYILEIFDAGKGTTEERDKRKEKFLDLLRTYYGRAVSAKAKRQMDFSPEYRSRKQKNKIKEEQTSDEDKARIHNQIMEILTNLSTSQGLTQGQMKVVDYLVRNREEVAKMIEDYFSGFNSSSLQEYSPLKQALRGEGYFTGKKEEE</sequence>
<proteinExistence type="predicted"/>
<feature type="region of interest" description="Disordered" evidence="1">
    <location>
        <begin position="63"/>
        <end position="95"/>
    </location>
</feature>